<reference evidence="5" key="1">
    <citation type="submission" date="2018-05" db="EMBL/GenBank/DDBJ databases">
        <authorList>
            <person name="Lanie J.A."/>
            <person name="Ng W.-L."/>
            <person name="Kazmierczak K.M."/>
            <person name="Andrzejewski T.M."/>
            <person name="Davidsen T.M."/>
            <person name="Wayne K.J."/>
            <person name="Tettelin H."/>
            <person name="Glass J.I."/>
            <person name="Rusch D."/>
            <person name="Podicherti R."/>
            <person name="Tsui H.-C.T."/>
            <person name="Winkler M.E."/>
        </authorList>
    </citation>
    <scope>NUCLEOTIDE SEQUENCE</scope>
</reference>
<dbReference type="Pfam" id="PF00440">
    <property type="entry name" value="TetR_N"/>
    <property type="match status" value="1"/>
</dbReference>
<dbReference type="InterPro" id="IPR001647">
    <property type="entry name" value="HTH_TetR"/>
</dbReference>
<evidence type="ECO:0000259" key="4">
    <source>
        <dbReference type="PROSITE" id="PS50977"/>
    </source>
</evidence>
<dbReference type="PANTHER" id="PTHR47506">
    <property type="entry name" value="TRANSCRIPTIONAL REGULATORY PROTEIN"/>
    <property type="match status" value="1"/>
</dbReference>
<dbReference type="SUPFAM" id="SSF46689">
    <property type="entry name" value="Homeodomain-like"/>
    <property type="match status" value="1"/>
</dbReference>
<keyword evidence="2" id="KW-0238">DNA-binding</keyword>
<dbReference type="InterPro" id="IPR009057">
    <property type="entry name" value="Homeodomain-like_sf"/>
</dbReference>
<dbReference type="Gene3D" id="1.10.10.60">
    <property type="entry name" value="Homeodomain-like"/>
    <property type="match status" value="1"/>
</dbReference>
<evidence type="ECO:0000256" key="1">
    <source>
        <dbReference type="ARBA" id="ARBA00023015"/>
    </source>
</evidence>
<dbReference type="InterPro" id="IPR013570">
    <property type="entry name" value="Tscrpt_reg_YsiA_C"/>
</dbReference>
<dbReference type="SUPFAM" id="SSF48498">
    <property type="entry name" value="Tetracyclin repressor-like, C-terminal domain"/>
    <property type="match status" value="1"/>
</dbReference>
<accession>A0A382FCE8</accession>
<dbReference type="PANTHER" id="PTHR47506:SF1">
    <property type="entry name" value="HTH-TYPE TRANSCRIPTIONAL REGULATOR YJDC"/>
    <property type="match status" value="1"/>
</dbReference>
<dbReference type="InterPro" id="IPR036271">
    <property type="entry name" value="Tet_transcr_reg_TetR-rel_C_sf"/>
</dbReference>
<evidence type="ECO:0000256" key="3">
    <source>
        <dbReference type="ARBA" id="ARBA00023163"/>
    </source>
</evidence>
<keyword evidence="1" id="KW-0805">Transcription regulation</keyword>
<dbReference type="AlphaFoldDB" id="A0A382FCE8"/>
<feature type="domain" description="HTH tetR-type" evidence="4">
    <location>
        <begin position="7"/>
        <end position="67"/>
    </location>
</feature>
<name>A0A382FCE8_9ZZZZ</name>
<dbReference type="GO" id="GO:0003677">
    <property type="term" value="F:DNA binding"/>
    <property type="evidence" value="ECO:0007669"/>
    <property type="project" value="UniProtKB-KW"/>
</dbReference>
<organism evidence="5">
    <name type="scientific">marine metagenome</name>
    <dbReference type="NCBI Taxonomy" id="408172"/>
    <lineage>
        <taxon>unclassified sequences</taxon>
        <taxon>metagenomes</taxon>
        <taxon>ecological metagenomes</taxon>
    </lineage>
</organism>
<keyword evidence="3" id="KW-0804">Transcription</keyword>
<dbReference type="Gene3D" id="1.10.357.10">
    <property type="entry name" value="Tetracycline Repressor, domain 2"/>
    <property type="match status" value="1"/>
</dbReference>
<dbReference type="EMBL" id="UINC01048800">
    <property type="protein sequence ID" value="SVB59797.1"/>
    <property type="molecule type" value="Genomic_DNA"/>
</dbReference>
<protein>
    <recommendedName>
        <fullName evidence="4">HTH tetR-type domain-containing protein</fullName>
    </recommendedName>
</protein>
<dbReference type="PROSITE" id="PS50977">
    <property type="entry name" value="HTH_TETR_2"/>
    <property type="match status" value="1"/>
</dbReference>
<sequence>MDVRKQDLRKNQILDAAMEVITRHGYENSRMDDVVKSSNMSKGAIYWYYNSKKDIYLDLVNYWVLRYSDMVSKILEKDQKASLQLKKIFSYFIDEYEKDPEPFKALTEFWSMAQKDKDFRKKLQKVYGAFLDVIETIISNGKKSGEFKNLDTRIAALSIMMNIETINWFTLFDEHGVSAREYFSTLTDFILSGLLKK</sequence>
<proteinExistence type="predicted"/>
<evidence type="ECO:0000313" key="5">
    <source>
        <dbReference type="EMBL" id="SVB59797.1"/>
    </source>
</evidence>
<evidence type="ECO:0000256" key="2">
    <source>
        <dbReference type="ARBA" id="ARBA00023125"/>
    </source>
</evidence>
<dbReference type="Pfam" id="PF08359">
    <property type="entry name" value="TetR_C_4"/>
    <property type="match status" value="1"/>
</dbReference>
<gene>
    <name evidence="5" type="ORF">METZ01_LOCUS212651</name>
</gene>
<dbReference type="PRINTS" id="PR00455">
    <property type="entry name" value="HTHTETR"/>
</dbReference>